<accession>X1K042</accession>
<dbReference type="EMBL" id="BARU01048952">
    <property type="protein sequence ID" value="GAI00392.1"/>
    <property type="molecule type" value="Genomic_DNA"/>
</dbReference>
<protein>
    <submittedName>
        <fullName evidence="1">Uncharacterized protein</fullName>
    </submittedName>
</protein>
<gene>
    <name evidence="1" type="ORF">S03H2_72421</name>
</gene>
<comment type="caution">
    <text evidence="1">The sequence shown here is derived from an EMBL/GenBank/DDBJ whole genome shotgun (WGS) entry which is preliminary data.</text>
</comment>
<dbReference type="AlphaFoldDB" id="X1K042"/>
<sequence>MLTNIAKLVYYTQKFDDRVRTFCMCPYGEVVTEFNDGIA</sequence>
<organism evidence="1">
    <name type="scientific">marine sediment metagenome</name>
    <dbReference type="NCBI Taxonomy" id="412755"/>
    <lineage>
        <taxon>unclassified sequences</taxon>
        <taxon>metagenomes</taxon>
        <taxon>ecological metagenomes</taxon>
    </lineage>
</organism>
<proteinExistence type="predicted"/>
<name>X1K042_9ZZZZ</name>
<reference evidence="1" key="1">
    <citation type="journal article" date="2014" name="Front. Microbiol.">
        <title>High frequency of phylogenetically diverse reductive dehalogenase-homologous genes in deep subseafloor sedimentary metagenomes.</title>
        <authorList>
            <person name="Kawai M."/>
            <person name="Futagami T."/>
            <person name="Toyoda A."/>
            <person name="Takaki Y."/>
            <person name="Nishi S."/>
            <person name="Hori S."/>
            <person name="Arai W."/>
            <person name="Tsubouchi T."/>
            <person name="Morono Y."/>
            <person name="Uchiyama I."/>
            <person name="Ito T."/>
            <person name="Fujiyama A."/>
            <person name="Inagaki F."/>
            <person name="Takami H."/>
        </authorList>
    </citation>
    <scope>NUCLEOTIDE SEQUENCE</scope>
    <source>
        <strain evidence="1">Expedition CK06-06</strain>
    </source>
</reference>
<evidence type="ECO:0000313" key="1">
    <source>
        <dbReference type="EMBL" id="GAI00392.1"/>
    </source>
</evidence>
<feature type="non-terminal residue" evidence="1">
    <location>
        <position position="39"/>
    </location>
</feature>